<dbReference type="WBParaSite" id="ACRNAN_Path_1252.g4880.t1">
    <property type="protein sequence ID" value="ACRNAN_Path_1252.g4880.t1"/>
    <property type="gene ID" value="ACRNAN_Path_1252.g4880"/>
</dbReference>
<feature type="compositionally biased region" description="Low complexity" evidence="8">
    <location>
        <begin position="369"/>
        <end position="381"/>
    </location>
</feature>
<feature type="binding site" evidence="7">
    <location>
        <position position="54"/>
    </location>
    <ligand>
        <name>ATP</name>
        <dbReference type="ChEBI" id="CHEBI:30616"/>
    </ligand>
</feature>
<name>A0A914BXU4_9BILA</name>
<evidence type="ECO:0000256" key="3">
    <source>
        <dbReference type="ARBA" id="ARBA00022741"/>
    </source>
</evidence>
<keyword evidence="2" id="KW-0808">Transferase</keyword>
<dbReference type="Proteomes" id="UP000887540">
    <property type="component" value="Unplaced"/>
</dbReference>
<organism evidence="10 11">
    <name type="scientific">Acrobeloides nanus</name>
    <dbReference type="NCBI Taxonomy" id="290746"/>
    <lineage>
        <taxon>Eukaryota</taxon>
        <taxon>Metazoa</taxon>
        <taxon>Ecdysozoa</taxon>
        <taxon>Nematoda</taxon>
        <taxon>Chromadorea</taxon>
        <taxon>Rhabditida</taxon>
        <taxon>Tylenchina</taxon>
        <taxon>Cephalobomorpha</taxon>
        <taxon>Cephaloboidea</taxon>
        <taxon>Cephalobidae</taxon>
        <taxon>Acrobeloides</taxon>
    </lineage>
</organism>
<keyword evidence="5 7" id="KW-0067">ATP-binding</keyword>
<evidence type="ECO:0000259" key="9">
    <source>
        <dbReference type="PROSITE" id="PS50011"/>
    </source>
</evidence>
<dbReference type="FunFam" id="1.10.510.10:FF:000521">
    <property type="entry name" value="Tyrosine-protein kinase pr2"/>
    <property type="match status" value="1"/>
</dbReference>
<dbReference type="InterPro" id="IPR017441">
    <property type="entry name" value="Protein_kinase_ATP_BS"/>
</dbReference>
<dbReference type="Gene3D" id="1.10.510.10">
    <property type="entry name" value="Transferase(Phosphotransferase) domain 1"/>
    <property type="match status" value="1"/>
</dbReference>
<dbReference type="InterPro" id="IPR000719">
    <property type="entry name" value="Prot_kinase_dom"/>
</dbReference>
<dbReference type="PROSITE" id="PS00109">
    <property type="entry name" value="PROTEIN_KINASE_TYR"/>
    <property type="match status" value="1"/>
</dbReference>
<dbReference type="EC" id="2.7.10.2" evidence="1"/>
<keyword evidence="3 7" id="KW-0547">Nucleotide-binding</keyword>
<dbReference type="Pfam" id="PF07714">
    <property type="entry name" value="PK_Tyr_Ser-Thr"/>
    <property type="match status" value="1"/>
</dbReference>
<feature type="domain" description="Protein kinase" evidence="9">
    <location>
        <begin position="22"/>
        <end position="279"/>
    </location>
</feature>
<accession>A0A914BXU4</accession>
<dbReference type="GO" id="GO:0004715">
    <property type="term" value="F:non-membrane spanning protein tyrosine kinase activity"/>
    <property type="evidence" value="ECO:0007669"/>
    <property type="project" value="UniProtKB-EC"/>
</dbReference>
<dbReference type="InterPro" id="IPR050198">
    <property type="entry name" value="Non-receptor_tyrosine_kinases"/>
</dbReference>
<evidence type="ECO:0000256" key="5">
    <source>
        <dbReference type="ARBA" id="ARBA00022840"/>
    </source>
</evidence>
<keyword evidence="10" id="KW-1185">Reference proteome</keyword>
<keyword evidence="6" id="KW-0829">Tyrosine-protein kinase</keyword>
<dbReference type="SUPFAM" id="SSF56112">
    <property type="entry name" value="Protein kinase-like (PK-like)"/>
    <property type="match status" value="1"/>
</dbReference>
<evidence type="ECO:0000256" key="8">
    <source>
        <dbReference type="SAM" id="MobiDB-lite"/>
    </source>
</evidence>
<dbReference type="PROSITE" id="PS00107">
    <property type="entry name" value="PROTEIN_KINASE_ATP"/>
    <property type="match status" value="1"/>
</dbReference>
<reference evidence="11" key="1">
    <citation type="submission" date="2022-11" db="UniProtKB">
        <authorList>
            <consortium name="WormBaseParasite"/>
        </authorList>
    </citation>
    <scope>IDENTIFICATION</scope>
</reference>
<protein>
    <recommendedName>
        <fullName evidence="1">non-specific protein-tyrosine kinase</fullName>
        <ecNumber evidence="1">2.7.10.2</ecNumber>
    </recommendedName>
</protein>
<dbReference type="SMART" id="SM00219">
    <property type="entry name" value="TyrKc"/>
    <property type="match status" value="1"/>
</dbReference>
<proteinExistence type="predicted"/>
<feature type="compositionally biased region" description="Polar residues" evidence="8">
    <location>
        <begin position="352"/>
        <end position="362"/>
    </location>
</feature>
<evidence type="ECO:0000313" key="10">
    <source>
        <dbReference type="Proteomes" id="UP000887540"/>
    </source>
</evidence>
<dbReference type="InterPro" id="IPR020635">
    <property type="entry name" value="Tyr_kinase_cat_dom"/>
</dbReference>
<dbReference type="AlphaFoldDB" id="A0A914BXU4"/>
<dbReference type="PRINTS" id="PR00109">
    <property type="entry name" value="TYRKINASE"/>
</dbReference>
<dbReference type="InterPro" id="IPR008266">
    <property type="entry name" value="Tyr_kinase_AS"/>
</dbReference>
<dbReference type="PANTHER" id="PTHR24418">
    <property type="entry name" value="TYROSINE-PROTEIN KINASE"/>
    <property type="match status" value="1"/>
</dbReference>
<dbReference type="PROSITE" id="PS50011">
    <property type="entry name" value="PROTEIN_KINASE_DOM"/>
    <property type="match status" value="1"/>
</dbReference>
<evidence type="ECO:0000256" key="6">
    <source>
        <dbReference type="ARBA" id="ARBA00023137"/>
    </source>
</evidence>
<evidence type="ECO:0000256" key="1">
    <source>
        <dbReference type="ARBA" id="ARBA00011903"/>
    </source>
</evidence>
<evidence type="ECO:0000313" key="11">
    <source>
        <dbReference type="WBParaSite" id="ACRNAN_Path_1252.g4880.t1"/>
    </source>
</evidence>
<dbReference type="GO" id="GO:0005524">
    <property type="term" value="F:ATP binding"/>
    <property type="evidence" value="ECO:0007669"/>
    <property type="project" value="UniProtKB-UniRule"/>
</dbReference>
<keyword evidence="4" id="KW-0418">Kinase</keyword>
<dbReference type="InterPro" id="IPR001245">
    <property type="entry name" value="Ser-Thr/Tyr_kinase_cat_dom"/>
</dbReference>
<evidence type="ECO:0000256" key="4">
    <source>
        <dbReference type="ARBA" id="ARBA00022777"/>
    </source>
</evidence>
<dbReference type="InterPro" id="IPR011009">
    <property type="entry name" value="Kinase-like_dom_sf"/>
</dbReference>
<evidence type="ECO:0000256" key="7">
    <source>
        <dbReference type="PROSITE-ProRule" id="PRU10141"/>
    </source>
</evidence>
<sequence length="397" mass="45155">MSSNADKRSSIITPSLISKTDLTLKDVIGRGHYGVVLKSTWKHRDGIEIECAVKVLTQSPEKLVQEIVHMQKLSHENIVQLYGVCLEEPVLMVLELCDGGSLAARLKDHSKPTPLVTTLLKYAIQIAEGMRYLETQGYVHRDLAARNVLLTKDEQTAKIADFGLTRHLEPDQSLYEMSQNAQLPFSWCPPESLRYKKFSSQSDVWAFGVTIWEMFQYEKEDPWMNLSSRMVLEKIEAGERLSKPLYCPQEIYKIMLECWDFVPQARPNFTILTNKLKGFEFDVFDLDKKEKSAYEAPIGSPHSNKFIIVDYDDLDNIIAQNVSSGKFCKFSPDGELTEIENNDTSLLPPVQPRTSSSRTDTTLFPPIQRRTSSSRTDSTFSAHKPPVVKKPTFLSEH</sequence>
<evidence type="ECO:0000256" key="2">
    <source>
        <dbReference type="ARBA" id="ARBA00022679"/>
    </source>
</evidence>
<feature type="region of interest" description="Disordered" evidence="8">
    <location>
        <begin position="339"/>
        <end position="397"/>
    </location>
</feature>